<dbReference type="Pfam" id="PF01585">
    <property type="entry name" value="G-patch"/>
    <property type="match status" value="1"/>
</dbReference>
<dbReference type="EMBL" id="VXIS01000024">
    <property type="protein sequence ID" value="KAA8912468.1"/>
    <property type="molecule type" value="Genomic_DNA"/>
</dbReference>
<feature type="region of interest" description="Disordered" evidence="1">
    <location>
        <begin position="92"/>
        <end position="119"/>
    </location>
</feature>
<dbReference type="GO" id="GO:0003676">
    <property type="term" value="F:nucleic acid binding"/>
    <property type="evidence" value="ECO:0007669"/>
    <property type="project" value="InterPro"/>
</dbReference>
<dbReference type="GO" id="GO:0045292">
    <property type="term" value="P:mRNA cis splicing, via spliceosome"/>
    <property type="evidence" value="ECO:0007669"/>
    <property type="project" value="InterPro"/>
</dbReference>
<feature type="compositionally biased region" description="Basic and acidic residues" evidence="1">
    <location>
        <begin position="387"/>
        <end position="397"/>
    </location>
</feature>
<feature type="compositionally biased region" description="Basic residues" evidence="1">
    <location>
        <begin position="148"/>
        <end position="157"/>
    </location>
</feature>
<feature type="compositionally biased region" description="Pro residues" evidence="1">
    <location>
        <begin position="232"/>
        <end position="251"/>
    </location>
</feature>
<dbReference type="Gene3D" id="3.30.70.330">
    <property type="match status" value="1"/>
</dbReference>
<dbReference type="InterPro" id="IPR000467">
    <property type="entry name" value="G_patch_dom"/>
</dbReference>
<gene>
    <name evidence="3" type="ORF">FN846DRAFT_807919</name>
</gene>
<dbReference type="InterPro" id="IPR040052">
    <property type="entry name" value="RBM17"/>
</dbReference>
<evidence type="ECO:0000313" key="3">
    <source>
        <dbReference type="EMBL" id="KAA8912468.1"/>
    </source>
</evidence>
<sequence length="507" mass="55184">MSAPPARPGGGMTGLYANLLGKDTSTSTTISKAPVVFANATATSSASPSGGSGEEAAAAGAQKKINAAALRFQPTITKRPMPAAKKAMNFRPIAGFAAKEKKEGEEQPPPPAAAKPVPVVKTTLEDWVGDDEDVNGYYASAKKERQRGGRKKRKKNKATPPPPTNWDDVYDPLRPNSYEEYKEGDEKIREMEDWRERLYGKKRRMRYDSSSESEDDRRPAGHFAPPASYSFAPPPQFAPPSDNAPPPPPVEVPDDISGEDAFARRMRMSQQGAIGYAATAPQTATPTPPLPPPPPPPAEDSATISRAPVRYEQPPIPSEPTNTYSPSTPEPESSEPSSRPGQAGFAKRLMEKQGWKTGQGLGRDGTGITKAIQMVSSGKKGQHGRGKIVDKNKKRPDPAAQAASEVVLMHGIIDGKRAMEHGELLQKIGDEYKRYGRVVQIVIRWEEEEQEEEAEVEGGRARVYVLFADAGSALMAVNGLQRREIFEGNTTQAEFYPKEKFEAMEFD</sequence>
<proteinExistence type="predicted"/>
<keyword evidence="4" id="KW-1185">Reference proteome</keyword>
<feature type="compositionally biased region" description="Low complexity" evidence="1">
    <location>
        <begin position="319"/>
        <end position="340"/>
    </location>
</feature>
<protein>
    <recommendedName>
        <fullName evidence="2">G-patch domain-containing protein</fullName>
    </recommendedName>
</protein>
<name>A0A5J5F6Z2_9PEZI</name>
<dbReference type="PROSITE" id="PS50174">
    <property type="entry name" value="G_PATCH"/>
    <property type="match status" value="1"/>
</dbReference>
<feature type="region of interest" description="Disordered" evidence="1">
    <location>
        <begin position="375"/>
        <end position="401"/>
    </location>
</feature>
<organism evidence="3 4">
    <name type="scientific">Sphaerosporella brunnea</name>
    <dbReference type="NCBI Taxonomy" id="1250544"/>
    <lineage>
        <taxon>Eukaryota</taxon>
        <taxon>Fungi</taxon>
        <taxon>Dikarya</taxon>
        <taxon>Ascomycota</taxon>
        <taxon>Pezizomycotina</taxon>
        <taxon>Pezizomycetes</taxon>
        <taxon>Pezizales</taxon>
        <taxon>Pyronemataceae</taxon>
        <taxon>Sphaerosporella</taxon>
    </lineage>
</organism>
<feature type="domain" description="G-patch" evidence="2">
    <location>
        <begin position="342"/>
        <end position="390"/>
    </location>
</feature>
<dbReference type="InParanoid" id="A0A5J5F6Z2"/>
<dbReference type="Proteomes" id="UP000326924">
    <property type="component" value="Unassembled WGS sequence"/>
</dbReference>
<evidence type="ECO:0000313" key="4">
    <source>
        <dbReference type="Proteomes" id="UP000326924"/>
    </source>
</evidence>
<dbReference type="InterPro" id="IPR012677">
    <property type="entry name" value="Nucleotide-bd_a/b_plait_sf"/>
</dbReference>
<dbReference type="OrthoDB" id="5411533at2759"/>
<feature type="region of interest" description="Disordered" evidence="1">
    <location>
        <begin position="41"/>
        <end position="61"/>
    </location>
</feature>
<accession>A0A5J5F6Z2</accession>
<evidence type="ECO:0000256" key="1">
    <source>
        <dbReference type="SAM" id="MobiDB-lite"/>
    </source>
</evidence>
<dbReference type="AlphaFoldDB" id="A0A5J5F6Z2"/>
<reference evidence="3 4" key="1">
    <citation type="submission" date="2019-09" db="EMBL/GenBank/DDBJ databases">
        <title>Draft genome of the ectomycorrhizal ascomycete Sphaerosporella brunnea.</title>
        <authorList>
            <consortium name="DOE Joint Genome Institute"/>
            <person name="Benucci G.M."/>
            <person name="Marozzi G."/>
            <person name="Antonielli L."/>
            <person name="Sanchez S."/>
            <person name="Marco P."/>
            <person name="Wang X."/>
            <person name="Falini L.B."/>
            <person name="Barry K."/>
            <person name="Haridas S."/>
            <person name="Lipzen A."/>
            <person name="Labutti K."/>
            <person name="Grigoriev I.V."/>
            <person name="Murat C."/>
            <person name="Martin F."/>
            <person name="Albertini E."/>
            <person name="Donnini D."/>
            <person name="Bonito G."/>
        </authorList>
    </citation>
    <scope>NUCLEOTIDE SEQUENCE [LARGE SCALE GENOMIC DNA]</scope>
    <source>
        <strain evidence="3 4">Sb_GMNB300</strain>
    </source>
</reference>
<dbReference type="PANTHER" id="PTHR13288">
    <property type="entry name" value="SPLICING FACTOR 45 SPF45"/>
    <property type="match status" value="1"/>
</dbReference>
<comment type="caution">
    <text evidence="3">The sequence shown here is derived from an EMBL/GenBank/DDBJ whole genome shotgun (WGS) entry which is preliminary data.</text>
</comment>
<dbReference type="PANTHER" id="PTHR13288:SF8">
    <property type="entry name" value="SPLICING FACTOR 45"/>
    <property type="match status" value="1"/>
</dbReference>
<dbReference type="SMART" id="SM00443">
    <property type="entry name" value="G_patch"/>
    <property type="match status" value="1"/>
</dbReference>
<feature type="compositionally biased region" description="Pro residues" evidence="1">
    <location>
        <begin position="286"/>
        <end position="298"/>
    </location>
</feature>
<feature type="compositionally biased region" description="Basic and acidic residues" evidence="1">
    <location>
        <begin position="177"/>
        <end position="199"/>
    </location>
</feature>
<feature type="region of interest" description="Disordered" evidence="1">
    <location>
        <begin position="131"/>
        <end position="345"/>
    </location>
</feature>
<dbReference type="GO" id="GO:0071011">
    <property type="term" value="C:precatalytic spliceosome"/>
    <property type="evidence" value="ECO:0007669"/>
    <property type="project" value="TreeGrafter"/>
</dbReference>
<evidence type="ECO:0000259" key="2">
    <source>
        <dbReference type="PROSITE" id="PS50174"/>
    </source>
</evidence>